<evidence type="ECO:0000313" key="3">
    <source>
        <dbReference type="Proteomes" id="UP001164653"/>
    </source>
</evidence>
<dbReference type="EMBL" id="CP112998">
    <property type="protein sequence ID" value="WAC11498.1"/>
    <property type="molecule type" value="Genomic_DNA"/>
</dbReference>
<dbReference type="Pfam" id="PF13568">
    <property type="entry name" value="OMP_b-brl_2"/>
    <property type="match status" value="1"/>
</dbReference>
<sequence length="228" mass="24893">MDLAEVRGSIDGHKLIYKGDPYPEPSPTALDVGLNVGIAFMTSPGGTIPKPQGLNRFQKAAPSNLYASTNPALINGLSPAEKPYSFMDHVAFEGVLQFIKKRTKDGGAKVNLDYLEVPVQALYYHELQSKGSIVAGLGPYLAFGTGGKIKNSFSNDKVSTFDKDNGFKRFDGGVIFSAGYKMYDSFSFRLAYEMGLVNIIRENSGAKVKNRTISLNVGYPIHKLIKIR</sequence>
<dbReference type="InterPro" id="IPR025665">
    <property type="entry name" value="Beta-barrel_OMP_2"/>
</dbReference>
<proteinExistence type="predicted"/>
<feature type="domain" description="Outer membrane protein beta-barrel" evidence="1">
    <location>
        <begin position="108"/>
        <end position="200"/>
    </location>
</feature>
<dbReference type="RefSeq" id="WP_244821429.1">
    <property type="nucleotide sequence ID" value="NZ_CP112998.1"/>
</dbReference>
<dbReference type="KEGG" id="dpf:ON006_27680"/>
<organism evidence="2 3">
    <name type="scientific">Dyadobacter pollutisoli</name>
    <dbReference type="NCBI Taxonomy" id="2910158"/>
    <lineage>
        <taxon>Bacteria</taxon>
        <taxon>Pseudomonadati</taxon>
        <taxon>Bacteroidota</taxon>
        <taxon>Cytophagia</taxon>
        <taxon>Cytophagales</taxon>
        <taxon>Spirosomataceae</taxon>
        <taxon>Dyadobacter</taxon>
    </lineage>
</organism>
<evidence type="ECO:0000259" key="1">
    <source>
        <dbReference type="Pfam" id="PF13568"/>
    </source>
</evidence>
<gene>
    <name evidence="2" type="ORF">ON006_27680</name>
</gene>
<dbReference type="AlphaFoldDB" id="A0A9E8N8X0"/>
<accession>A0A9E8N8X0</accession>
<evidence type="ECO:0000313" key="2">
    <source>
        <dbReference type="EMBL" id="WAC11498.1"/>
    </source>
</evidence>
<protein>
    <submittedName>
        <fullName evidence="2">Outer membrane beta-barrel protein</fullName>
    </submittedName>
</protein>
<keyword evidence="3" id="KW-1185">Reference proteome</keyword>
<reference evidence="2" key="1">
    <citation type="submission" date="2022-11" db="EMBL/GenBank/DDBJ databases">
        <title>Dyadobacter pollutisoli sp. nov., isolated from plastic dumped soil.</title>
        <authorList>
            <person name="Kim J.M."/>
            <person name="Kim K.R."/>
            <person name="Lee J.K."/>
            <person name="Hao L."/>
            <person name="Jeon C.O."/>
        </authorList>
    </citation>
    <scope>NUCLEOTIDE SEQUENCE</scope>
    <source>
        <strain evidence="2">U1</strain>
    </source>
</reference>
<dbReference type="Proteomes" id="UP001164653">
    <property type="component" value="Chromosome"/>
</dbReference>
<name>A0A9E8N8X0_9BACT</name>